<proteinExistence type="predicted"/>
<dbReference type="Pfam" id="PF23395">
    <property type="entry name" value="SAM_6"/>
    <property type="match status" value="1"/>
</dbReference>
<evidence type="ECO:0000313" key="4">
    <source>
        <dbReference type="Proteomes" id="UP001302676"/>
    </source>
</evidence>
<dbReference type="Pfam" id="PF23394">
    <property type="entry name" value="DUF7102"/>
    <property type="match status" value="1"/>
</dbReference>
<sequence length="992" mass="110039">MDLGIRNNLVAPKEPVQGHHWLPETDGQSSIITPDLYARQNELTIDSLQFDWDLLSRLDAGIDSTLVELEPGQLVKTAELRECLFRAIIPTAEKWQLPAASLQLLQQVCKISKREDLMMECISRQHFLKTQQPWKLEVPALRSDHDADCRQYRRQVEAFRRCRLRDHGLPLHPADTERGEGLEFPASLIQRDKERVDGIGAEGLRVTKVTLLYLQETLTLNWEDDIRQDFLKEPPIYQDIGATEHLTPPLSPLIAALPDPFTPDLEVCQVPELSDSESRLSEDIKKAEGKIFESEIEFWEGVIATDTTPAGDDDIDISTVIKWGDFNSPASPTSPTPVSRDLKVDVPLLPWSDNNDGLPRSGAFVSNELAAAKELVVSSDTMSGSDGPTGQLVTLFQEGATKVMRSAEQEKLQPLYAKARVSVPVLDFSVPIPEWEQGIWETSEMFRYIQDNTDVDWRGPKWPHNRNVEQRMIWTPVAHMKDKTLTVEKIEVHADDLELFLERDRNDEVLTSVDYIHKESGLANFRIPNAEQDGVDCLEPLGLVERKALEVPQDRSKKEGVPLVQQPTRDLDEGLSAVARTTVRDPEDLTLLVSKRKRLIDEAADRKLSNNERKCGLATPLSISATDMVDTALVPSTNVLRGFMNEYTDFGPLVDNFCDMNFPKKPKLTHSPFFGPPEIAPASSKAKEEEAARLMPPPPKPVPALAPPINPPQSVHRAIVSSTVSQPFIQHVKAFLPAVELIPRIYEKHRPPGWTPGMPSPNLDEADFVVTPSTGILLTTMVQLRQKAPPSAGVYSTATSTNAAMAAKPHNLPGFYRIIENVAARHERLLVLVSESNKHSETASPLSQSDARSLTEFQGLVAGIPGIVQLVYVGGGVETLAKWVAAVVCEYHASEGEEVARKVSEMLLPVETSWEVFLRRAGMNACAAQVVLGTLKVPAGIPAVGCGDGGVFGLPRFVMMSREERVELFAQMLGGRKVLDRVSDVLDGPWEN</sequence>
<organism evidence="3 4">
    <name type="scientific">Dichotomopilus funicola</name>
    <dbReference type="NCBI Taxonomy" id="1934379"/>
    <lineage>
        <taxon>Eukaryota</taxon>
        <taxon>Fungi</taxon>
        <taxon>Dikarya</taxon>
        <taxon>Ascomycota</taxon>
        <taxon>Pezizomycotina</taxon>
        <taxon>Sordariomycetes</taxon>
        <taxon>Sordariomycetidae</taxon>
        <taxon>Sordariales</taxon>
        <taxon>Chaetomiaceae</taxon>
        <taxon>Dichotomopilus</taxon>
    </lineage>
</organism>
<dbReference type="InterPro" id="IPR057559">
    <property type="entry name" value="SAM_6"/>
</dbReference>
<evidence type="ECO:0000313" key="3">
    <source>
        <dbReference type="EMBL" id="KAK4144561.1"/>
    </source>
</evidence>
<evidence type="ECO:0000259" key="1">
    <source>
        <dbReference type="Pfam" id="PF23394"/>
    </source>
</evidence>
<reference evidence="3" key="1">
    <citation type="journal article" date="2023" name="Mol. Phylogenet. Evol.">
        <title>Genome-scale phylogeny and comparative genomics of the fungal order Sordariales.</title>
        <authorList>
            <person name="Hensen N."/>
            <person name="Bonometti L."/>
            <person name="Westerberg I."/>
            <person name="Brannstrom I.O."/>
            <person name="Guillou S."/>
            <person name="Cros-Aarteil S."/>
            <person name="Calhoun S."/>
            <person name="Haridas S."/>
            <person name="Kuo A."/>
            <person name="Mondo S."/>
            <person name="Pangilinan J."/>
            <person name="Riley R."/>
            <person name="LaButti K."/>
            <person name="Andreopoulos B."/>
            <person name="Lipzen A."/>
            <person name="Chen C."/>
            <person name="Yan M."/>
            <person name="Daum C."/>
            <person name="Ng V."/>
            <person name="Clum A."/>
            <person name="Steindorff A."/>
            <person name="Ohm R.A."/>
            <person name="Martin F."/>
            <person name="Silar P."/>
            <person name="Natvig D.O."/>
            <person name="Lalanne C."/>
            <person name="Gautier V."/>
            <person name="Ament-Velasquez S.L."/>
            <person name="Kruys A."/>
            <person name="Hutchinson M.I."/>
            <person name="Powell A.J."/>
            <person name="Barry K."/>
            <person name="Miller A.N."/>
            <person name="Grigoriev I.V."/>
            <person name="Debuchy R."/>
            <person name="Gladieux P."/>
            <person name="Hiltunen Thoren M."/>
            <person name="Johannesson H."/>
        </authorList>
    </citation>
    <scope>NUCLEOTIDE SEQUENCE</scope>
    <source>
        <strain evidence="3">CBS 141.50</strain>
    </source>
</reference>
<dbReference type="RefSeq" id="XP_062637932.1">
    <property type="nucleotide sequence ID" value="XM_062776968.1"/>
</dbReference>
<dbReference type="InterPro" id="IPR055528">
    <property type="entry name" value="DUF7102"/>
</dbReference>
<accession>A0AAN6ZPI4</accession>
<evidence type="ECO:0000259" key="2">
    <source>
        <dbReference type="Pfam" id="PF23395"/>
    </source>
</evidence>
<keyword evidence="4" id="KW-1185">Reference proteome</keyword>
<dbReference type="AlphaFoldDB" id="A0AAN6ZPI4"/>
<gene>
    <name evidence="3" type="ORF">C8A04DRAFT_11421</name>
</gene>
<dbReference type="EMBL" id="MU853576">
    <property type="protein sequence ID" value="KAK4144561.1"/>
    <property type="molecule type" value="Genomic_DNA"/>
</dbReference>
<dbReference type="Proteomes" id="UP001302676">
    <property type="component" value="Unassembled WGS sequence"/>
</dbReference>
<reference evidence="3" key="2">
    <citation type="submission" date="2023-05" db="EMBL/GenBank/DDBJ databases">
        <authorList>
            <consortium name="Lawrence Berkeley National Laboratory"/>
            <person name="Steindorff A."/>
            <person name="Hensen N."/>
            <person name="Bonometti L."/>
            <person name="Westerberg I."/>
            <person name="Brannstrom I.O."/>
            <person name="Guillou S."/>
            <person name="Cros-Aarteil S."/>
            <person name="Calhoun S."/>
            <person name="Haridas S."/>
            <person name="Kuo A."/>
            <person name="Mondo S."/>
            <person name="Pangilinan J."/>
            <person name="Riley R."/>
            <person name="Labutti K."/>
            <person name="Andreopoulos B."/>
            <person name="Lipzen A."/>
            <person name="Chen C."/>
            <person name="Yanf M."/>
            <person name="Daum C."/>
            <person name="Ng V."/>
            <person name="Clum A."/>
            <person name="Ohm R."/>
            <person name="Martin F."/>
            <person name="Silar P."/>
            <person name="Natvig D."/>
            <person name="Lalanne C."/>
            <person name="Gautier V."/>
            <person name="Ament-Velasquez S.L."/>
            <person name="Kruys A."/>
            <person name="Hutchinson M.I."/>
            <person name="Powell A.J."/>
            <person name="Barry K."/>
            <person name="Miller A.N."/>
            <person name="Grigoriev I.V."/>
            <person name="Debuchy R."/>
            <person name="Gladieux P."/>
            <person name="Thoren M.H."/>
            <person name="Johannesson H."/>
        </authorList>
    </citation>
    <scope>NUCLEOTIDE SEQUENCE</scope>
    <source>
        <strain evidence="3">CBS 141.50</strain>
    </source>
</reference>
<dbReference type="GeneID" id="87813581"/>
<feature type="domain" description="DUF7102" evidence="1">
    <location>
        <begin position="719"/>
        <end position="893"/>
    </location>
</feature>
<feature type="domain" description="SAM-like" evidence="2">
    <location>
        <begin position="910"/>
        <end position="986"/>
    </location>
</feature>
<name>A0AAN6ZPI4_9PEZI</name>
<comment type="caution">
    <text evidence="3">The sequence shown here is derived from an EMBL/GenBank/DDBJ whole genome shotgun (WGS) entry which is preliminary data.</text>
</comment>
<protein>
    <submittedName>
        <fullName evidence="3">Uncharacterized protein</fullName>
    </submittedName>
</protein>